<dbReference type="SUPFAM" id="SSF141571">
    <property type="entry name" value="Pentapeptide repeat-like"/>
    <property type="match status" value="1"/>
</dbReference>
<sequence>MLLEVAVKALAGAAAKPALDAVARQEKVVALLKKLRLEPAVPPRDFEGIYVYALVEHCYGKPGPVVEFFRNEYVKRAFFDSFSTGDPSHLDREAEGVIDWNDETGALGHLGRDFRRDCRREFAKFTAVFNALVDRSRGAAEARAERKIDGLQDQLSELDRKLASLASIEEVREVATTPAAGQSNPLEWLAAEVKAWFDAIGYPFERHQEPSSSSFEWIIQVPLRRRYDRVVVLGVVGELSASHLDRARRSLEDNRADEAWVIAPRRVSPAAREAADDRVACYTLDELIDQDANFDGYLEWLQAEVARRRIDTDYVAMHCRKTEYDGGGEATAHSTYEAGAGGLDGYVDSWLADPSKEHLSVLGEFGTGKSWFCLHFASRLAARYQEAKRRGLPRPRLPLLIPLRDYAKAVSVESLFSEFFFRKHEVKLANYSVFEYLNRSGRLLLIFDGFDEMASRVDRQARINNFWELAKAVVPGAKVLLTCRTEHFPEARESRDLLNAQLKASTQALTGAPPQFEVLDLLPFDDDQVRELLGHITTPDVIDVITGHEELRDLMRRPVMSELVLDALPEIAEGRQVDLARVYLYAVRRKIARDINSERTFTSMSDKVFFLSELSWEMLSTDTMSMNYRQFPDRIRTCFGAAVQEEKDLDHWHHDMLGQTMLIRNSDGDYSPAHRSLLEFFSAYKLAAELGVLNEDFLTLVKDGGGGAVAVKWSEYFHRENGDAHRPFIGAFETESTDRLVTTFGAVILSPVVVDLMRVMVDAGAGEQVLRHLLEQTKPLPTGTLGLVGGNAATLLTQLDRCALRGADLKGADLRRARLSPTSSGYVDLTGAVLAGADLEGGDLEGAILVDVDLTSTSLAKVVDFGLEGWYPCSIATGRHGLVVGLSDESLLHWPGADPEGEPRELLSGGVFPVDASHAQIEFPFEDSRLAMWEGSTLSFLDVVDGRSQVIAEKTLGYIEVMSGDYRGFLVQRGDGEKFTWEIVHVDGTPPLRIGNITDQWVTGYRDETGQVFVIDSSGVVCPVRIVDDIVSVEPTTRLDLQRAGVADLPRPVFAGDYFDGMLAVYSYRGENLSLFAPSGELIRSIGLSFGDLVVRPSEVLLSSSKTVVVHDGRDFAGIDVETGELLWQDSGYGFMTMAAAANREDFVVVGRYGEVSIRRARTGEVRWRTSVGRSNVGLKLSRDCGLSEEKLEALERAGAVIV</sequence>
<dbReference type="Pfam" id="PF13360">
    <property type="entry name" value="PQQ_2"/>
    <property type="match status" value="1"/>
</dbReference>
<dbReference type="InterPro" id="IPR027417">
    <property type="entry name" value="P-loop_NTPase"/>
</dbReference>
<name>A0ABV9YA04_9PSEU</name>
<dbReference type="SUPFAM" id="SSF50998">
    <property type="entry name" value="Quinoprotein alcohol dehydrogenase-like"/>
    <property type="match status" value="1"/>
</dbReference>
<evidence type="ECO:0000313" key="4">
    <source>
        <dbReference type="Proteomes" id="UP001595833"/>
    </source>
</evidence>
<dbReference type="Pfam" id="PF22722">
    <property type="entry name" value="NA-iREase1"/>
    <property type="match status" value="1"/>
</dbReference>
<dbReference type="InterPro" id="IPR001646">
    <property type="entry name" value="5peptide_repeat"/>
</dbReference>
<dbReference type="InterPro" id="IPR002372">
    <property type="entry name" value="PQQ_rpt_dom"/>
</dbReference>
<dbReference type="InterPro" id="IPR054610">
    <property type="entry name" value="NNH"/>
</dbReference>
<dbReference type="SUPFAM" id="SSF52540">
    <property type="entry name" value="P-loop containing nucleoside triphosphate hydrolases"/>
    <property type="match status" value="1"/>
</dbReference>
<accession>A0ABV9YA04</accession>
<evidence type="ECO:0000259" key="2">
    <source>
        <dbReference type="PROSITE" id="PS50837"/>
    </source>
</evidence>
<dbReference type="InterPro" id="IPR011047">
    <property type="entry name" value="Quinoprotein_ADH-like_sf"/>
</dbReference>
<dbReference type="Proteomes" id="UP001595833">
    <property type="component" value="Unassembled WGS sequence"/>
</dbReference>
<dbReference type="Gene3D" id="3.40.50.300">
    <property type="entry name" value="P-loop containing nucleotide triphosphate hydrolases"/>
    <property type="match status" value="1"/>
</dbReference>
<dbReference type="Pfam" id="PF05729">
    <property type="entry name" value="NACHT"/>
    <property type="match status" value="1"/>
</dbReference>
<dbReference type="Pfam" id="PF00805">
    <property type="entry name" value="Pentapeptide"/>
    <property type="match status" value="2"/>
</dbReference>
<keyword evidence="4" id="KW-1185">Reference proteome</keyword>
<dbReference type="PROSITE" id="PS50837">
    <property type="entry name" value="NACHT"/>
    <property type="match status" value="1"/>
</dbReference>
<dbReference type="RefSeq" id="WP_344039337.1">
    <property type="nucleotide sequence ID" value="NZ_BAAAKE010000015.1"/>
</dbReference>
<dbReference type="InterPro" id="IPR015943">
    <property type="entry name" value="WD40/YVTN_repeat-like_dom_sf"/>
</dbReference>
<proteinExistence type="predicted"/>
<keyword evidence="1" id="KW-0175">Coiled coil</keyword>
<gene>
    <name evidence="3" type="ORF">ACFPFM_35445</name>
</gene>
<dbReference type="InterPro" id="IPR054557">
    <property type="entry name" value="NA-iREase1_dom"/>
</dbReference>
<feature type="coiled-coil region" evidence="1">
    <location>
        <begin position="141"/>
        <end position="168"/>
    </location>
</feature>
<reference evidence="4" key="1">
    <citation type="journal article" date="2019" name="Int. J. Syst. Evol. Microbiol.">
        <title>The Global Catalogue of Microorganisms (GCM) 10K type strain sequencing project: providing services to taxonomists for standard genome sequencing and annotation.</title>
        <authorList>
            <consortium name="The Broad Institute Genomics Platform"/>
            <consortium name="The Broad Institute Genome Sequencing Center for Infectious Disease"/>
            <person name="Wu L."/>
            <person name="Ma J."/>
        </authorList>
    </citation>
    <scope>NUCLEOTIDE SEQUENCE [LARGE SCALE GENOMIC DNA]</scope>
    <source>
        <strain evidence="4">KCTC 12848</strain>
    </source>
</reference>
<dbReference type="InterPro" id="IPR007111">
    <property type="entry name" value="NACHT_NTPase"/>
</dbReference>
<dbReference type="Pfam" id="PF22736">
    <property type="entry name" value="NNH5"/>
    <property type="match status" value="1"/>
</dbReference>
<evidence type="ECO:0000256" key="1">
    <source>
        <dbReference type="SAM" id="Coils"/>
    </source>
</evidence>
<protein>
    <submittedName>
        <fullName evidence="3">NACHT domain-containing protein</fullName>
    </submittedName>
</protein>
<evidence type="ECO:0000313" key="3">
    <source>
        <dbReference type="EMBL" id="MFC5059038.1"/>
    </source>
</evidence>
<dbReference type="Gene3D" id="2.130.10.10">
    <property type="entry name" value="YVTN repeat-like/Quinoprotein amine dehydrogenase"/>
    <property type="match status" value="1"/>
</dbReference>
<dbReference type="EMBL" id="JBHSJB010000037">
    <property type="protein sequence ID" value="MFC5059038.1"/>
    <property type="molecule type" value="Genomic_DNA"/>
</dbReference>
<organism evidence="3 4">
    <name type="scientific">Saccharothrix xinjiangensis</name>
    <dbReference type="NCBI Taxonomy" id="204798"/>
    <lineage>
        <taxon>Bacteria</taxon>
        <taxon>Bacillati</taxon>
        <taxon>Actinomycetota</taxon>
        <taxon>Actinomycetes</taxon>
        <taxon>Pseudonocardiales</taxon>
        <taxon>Pseudonocardiaceae</taxon>
        <taxon>Saccharothrix</taxon>
    </lineage>
</organism>
<feature type="domain" description="NACHT" evidence="2">
    <location>
        <begin position="357"/>
        <end position="485"/>
    </location>
</feature>
<comment type="caution">
    <text evidence="3">The sequence shown here is derived from an EMBL/GenBank/DDBJ whole genome shotgun (WGS) entry which is preliminary data.</text>
</comment>
<dbReference type="Gene3D" id="2.160.20.80">
    <property type="entry name" value="E3 ubiquitin-protein ligase SopA"/>
    <property type="match status" value="1"/>
</dbReference>